<comment type="function">
    <text evidence="43">Responsible for the proteolytic processing of the amyloid precursor protein (APP). Cleaves at the N-terminus of the A-beta peptide sequence, between residues 671 and 672 of APP, leads to the generation and extracellular release of beta-cleaved soluble APP, and a corresponding cell-associated C-terminal fragment which is later released by gamma-secretase. Cleaves CHL1.</text>
</comment>
<dbReference type="SUPFAM" id="SSF50630">
    <property type="entry name" value="Acid proteases"/>
    <property type="match status" value="1"/>
</dbReference>
<evidence type="ECO:0000256" key="44">
    <source>
        <dbReference type="RuleBase" id="RU000454"/>
    </source>
</evidence>
<keyword evidence="25 44" id="KW-0378">Hydrolase</keyword>
<evidence type="ECO:0000256" key="26">
    <source>
        <dbReference type="ARBA" id="ARBA00022824"/>
    </source>
</evidence>
<evidence type="ECO:0000256" key="7">
    <source>
        <dbReference type="ARBA" id="ARBA00004279"/>
    </source>
</evidence>
<evidence type="ECO:0000256" key="19">
    <source>
        <dbReference type="ARBA" id="ARBA00022553"/>
    </source>
</evidence>
<dbReference type="InterPro" id="IPR009120">
    <property type="entry name" value="BACE1"/>
</dbReference>
<dbReference type="PRINTS" id="PR01816">
    <property type="entry name" value="BACE1"/>
</dbReference>
<evidence type="ECO:0000256" key="28">
    <source>
        <dbReference type="ARBA" id="ARBA00022989"/>
    </source>
</evidence>
<keyword evidence="39" id="KW-0968">Cytoplasmic vesicle</keyword>
<reference evidence="48" key="3">
    <citation type="submission" date="2025-09" db="UniProtKB">
        <authorList>
            <consortium name="Ensembl"/>
        </authorList>
    </citation>
    <scope>IDENTIFICATION</scope>
</reference>
<name>A0A2K6KYV1_RHIBE</name>
<dbReference type="GO" id="GO:0009986">
    <property type="term" value="C:cell surface"/>
    <property type="evidence" value="ECO:0007669"/>
    <property type="project" value="UniProtKB-SubCell"/>
</dbReference>
<feature type="domain" description="Peptidase A1" evidence="47">
    <location>
        <begin position="1"/>
        <end position="359"/>
    </location>
</feature>
<dbReference type="Pfam" id="PF00026">
    <property type="entry name" value="Asp"/>
    <property type="match status" value="2"/>
</dbReference>
<evidence type="ECO:0000256" key="24">
    <source>
        <dbReference type="ARBA" id="ARBA00022753"/>
    </source>
</evidence>
<dbReference type="InterPro" id="IPR001461">
    <property type="entry name" value="Aspartic_peptidase_A1"/>
</dbReference>
<keyword evidence="19" id="KW-0597">Phosphoprotein</keyword>
<sequence length="444" mass="49527">MAQALPWLLLWMGAGVLPAHGTQHGIRLPLRSGLGGAPVGLRLPRETDEELEEPGRRGSFVEMVDNLRGKSGQGYYVEMTVGSPPQTLNILVDTGSSNFAVGAAPHPFLHRYYQRQKLASVFRLTPCLFLPKPDDSLEPFFDSLVKQTHVPNLFSLQLCGAGFPLNQSEVLASVGGSMIIGGIDHSLYTGSLWYTPIRREWYYEVIIVRVEINGQDLKMDCKEYNYDKSIVDSGTTNLRLPKKVFEAAVKSIKAASSTEKFPDGFWLGEQLVCWQAGTTPWNIFPVISLYLMGEVTNQSFRITILPQQYLRPVEDVATSQDDCYKFAISQSSTGTVMGAVIMEGFYVVFDRAQKRIGFAVSACHVHDEFRTAAVEGPFVTPDMEDCGYNIPQTDESTLMTIAYVMAAICALFMLPLCLMVCQWRCLRCLRQQHDDFADDISLLK</sequence>
<comment type="subcellular location">
    <subcellularLocation>
        <location evidence="6">Cell membrane</location>
        <topology evidence="6">Single-pass type I membrane protein</topology>
    </subcellularLocation>
    <subcellularLocation>
        <location evidence="11">Cell projection</location>
        <location evidence="11">Axon</location>
    </subcellularLocation>
    <subcellularLocation>
        <location evidence="7">Cell projection</location>
        <location evidence="7">Dendrite</location>
    </subcellularLocation>
    <subcellularLocation>
        <location evidence="5">Cell surface</location>
    </subcellularLocation>
    <subcellularLocation>
        <location evidence="2">Cytoplasmic vesicle membrane</location>
    </subcellularLocation>
    <subcellularLocation>
        <location evidence="10">Early endosome</location>
    </subcellularLocation>
    <subcellularLocation>
        <location evidence="4">Endoplasmic reticulum</location>
    </subcellularLocation>
    <subcellularLocation>
        <location evidence="12">Golgi apparatus</location>
        <location evidence="12">trans-Golgi network</location>
    </subcellularLocation>
    <subcellularLocation>
        <location evidence="13">Late endosome</location>
    </subcellularLocation>
    <subcellularLocation>
        <location evidence="9">Lysosome</location>
    </subcellularLocation>
    <subcellularLocation>
        <location evidence="8">Membrane raft</location>
    </subcellularLocation>
    <subcellularLocation>
        <location evidence="3">Recycling endosome</location>
    </subcellularLocation>
</comment>
<evidence type="ECO:0000256" key="6">
    <source>
        <dbReference type="ARBA" id="ARBA00004251"/>
    </source>
</evidence>
<evidence type="ECO:0000256" key="2">
    <source>
        <dbReference type="ARBA" id="ARBA00004156"/>
    </source>
</evidence>
<evidence type="ECO:0000256" key="38">
    <source>
        <dbReference type="ARBA" id="ARBA00023288"/>
    </source>
</evidence>
<dbReference type="GO" id="GO:0045121">
    <property type="term" value="C:membrane raft"/>
    <property type="evidence" value="ECO:0007669"/>
    <property type="project" value="UniProtKB-SubCell"/>
</dbReference>
<keyword evidence="20 44" id="KW-0645">Protease</keyword>
<evidence type="ECO:0000313" key="48">
    <source>
        <dbReference type="Ensembl" id="ENSRBIP00000016432.1"/>
    </source>
</evidence>
<feature type="transmembrane region" description="Helical" evidence="45">
    <location>
        <begin position="401"/>
        <end position="421"/>
    </location>
</feature>
<evidence type="ECO:0000256" key="33">
    <source>
        <dbReference type="ARBA" id="ARBA00023145"/>
    </source>
</evidence>
<keyword evidence="32" id="KW-0564">Palmitate</keyword>
<accession>A0A2K6KYV1</accession>
<dbReference type="PANTHER" id="PTHR47965:SF69">
    <property type="entry name" value="BETA-SECRETASE 1"/>
    <property type="match status" value="1"/>
</dbReference>
<dbReference type="GO" id="GO:0030424">
    <property type="term" value="C:axon"/>
    <property type="evidence" value="ECO:0007669"/>
    <property type="project" value="UniProtKB-SubCell"/>
</dbReference>
<keyword evidence="34" id="KW-1015">Disulfide bond</keyword>
<evidence type="ECO:0000256" key="17">
    <source>
        <dbReference type="ARBA" id="ARBA00022475"/>
    </source>
</evidence>
<dbReference type="GO" id="GO:0005802">
    <property type="term" value="C:trans-Golgi network"/>
    <property type="evidence" value="ECO:0007669"/>
    <property type="project" value="TreeGrafter"/>
</dbReference>
<dbReference type="AlphaFoldDB" id="A0A2K6KYV1"/>
<evidence type="ECO:0000256" key="43">
    <source>
        <dbReference type="ARBA" id="ARBA00045551"/>
    </source>
</evidence>
<keyword evidence="26" id="KW-0256">Endoplasmic reticulum</keyword>
<evidence type="ECO:0000256" key="4">
    <source>
        <dbReference type="ARBA" id="ARBA00004240"/>
    </source>
</evidence>
<evidence type="ECO:0000256" key="1">
    <source>
        <dbReference type="ARBA" id="ARBA00000187"/>
    </source>
</evidence>
<evidence type="ECO:0000256" key="22">
    <source>
        <dbReference type="ARBA" id="ARBA00022729"/>
    </source>
</evidence>
<evidence type="ECO:0000256" key="10">
    <source>
        <dbReference type="ARBA" id="ARBA00004412"/>
    </source>
</evidence>
<dbReference type="GO" id="GO:0006509">
    <property type="term" value="P:membrane protein ectodomain proteolysis"/>
    <property type="evidence" value="ECO:0007669"/>
    <property type="project" value="TreeGrafter"/>
</dbReference>
<keyword evidence="28 45" id="KW-1133">Transmembrane helix</keyword>
<evidence type="ECO:0000256" key="11">
    <source>
        <dbReference type="ARBA" id="ARBA00004489"/>
    </source>
</evidence>
<dbReference type="InterPro" id="IPR021109">
    <property type="entry name" value="Peptidase_aspartic_dom_sf"/>
</dbReference>
<dbReference type="PRINTS" id="PR00792">
    <property type="entry name" value="PEPSIN"/>
</dbReference>
<keyword evidence="22 46" id="KW-0732">Signal</keyword>
<dbReference type="GO" id="GO:0050435">
    <property type="term" value="P:amyloid-beta metabolic process"/>
    <property type="evidence" value="ECO:0007669"/>
    <property type="project" value="TreeGrafter"/>
</dbReference>
<evidence type="ECO:0000256" key="29">
    <source>
        <dbReference type="ARBA" id="ARBA00022990"/>
    </source>
</evidence>
<evidence type="ECO:0000256" key="14">
    <source>
        <dbReference type="ARBA" id="ARBA00007447"/>
    </source>
</evidence>
<dbReference type="PROSITE" id="PS00141">
    <property type="entry name" value="ASP_PROTEASE"/>
    <property type="match status" value="1"/>
</dbReference>
<dbReference type="GO" id="GO:0055037">
    <property type="term" value="C:recycling endosome"/>
    <property type="evidence" value="ECO:0007669"/>
    <property type="project" value="UniProtKB-SubCell"/>
</dbReference>
<evidence type="ECO:0000256" key="41">
    <source>
        <dbReference type="ARBA" id="ARBA00032591"/>
    </source>
</evidence>
<evidence type="ECO:0000256" key="40">
    <source>
        <dbReference type="ARBA" id="ARBA00031276"/>
    </source>
</evidence>
<keyword evidence="37" id="KW-0966">Cell projection</keyword>
<gene>
    <name evidence="48" type="primary">BACE1</name>
</gene>
<dbReference type="Gene3D" id="2.40.70.10">
    <property type="entry name" value="Acid Proteases"/>
    <property type="match status" value="2"/>
</dbReference>
<evidence type="ECO:0000256" key="30">
    <source>
        <dbReference type="ARBA" id="ARBA00023034"/>
    </source>
</evidence>
<keyword evidence="31 45" id="KW-0472">Membrane</keyword>
<evidence type="ECO:0000256" key="46">
    <source>
        <dbReference type="SAM" id="SignalP"/>
    </source>
</evidence>
<evidence type="ECO:0000256" key="15">
    <source>
        <dbReference type="ARBA" id="ARBA00013261"/>
    </source>
</evidence>
<evidence type="ECO:0000256" key="9">
    <source>
        <dbReference type="ARBA" id="ARBA00004371"/>
    </source>
</evidence>
<dbReference type="PROSITE" id="PS51767">
    <property type="entry name" value="PEPTIDASE_A1"/>
    <property type="match status" value="1"/>
</dbReference>
<evidence type="ECO:0000256" key="20">
    <source>
        <dbReference type="ARBA" id="ARBA00022670"/>
    </source>
</evidence>
<proteinExistence type="inferred from homology"/>
<dbReference type="GO" id="GO:0030659">
    <property type="term" value="C:cytoplasmic vesicle membrane"/>
    <property type="evidence" value="ECO:0007669"/>
    <property type="project" value="UniProtKB-SubCell"/>
</dbReference>
<protein>
    <recommendedName>
        <fullName evidence="16">Beta-secretase 1</fullName>
        <ecNumber evidence="15">3.4.23.46</ecNumber>
    </recommendedName>
    <alternativeName>
        <fullName evidence="40">Beta-site amyloid precursor protein cleaving enzyme 1</fullName>
    </alternativeName>
    <alternativeName>
        <fullName evidence="41">Memapsin-2</fullName>
    </alternativeName>
    <alternativeName>
        <fullName evidence="42">Membrane-associated aspartic protease 2</fullName>
    </alternativeName>
</protein>
<evidence type="ECO:0000256" key="3">
    <source>
        <dbReference type="ARBA" id="ARBA00004172"/>
    </source>
</evidence>
<keyword evidence="17" id="KW-1003">Cell membrane</keyword>
<evidence type="ECO:0000256" key="13">
    <source>
        <dbReference type="ARBA" id="ARBA00004603"/>
    </source>
</evidence>
<dbReference type="GO" id="GO:0004190">
    <property type="term" value="F:aspartic-type endopeptidase activity"/>
    <property type="evidence" value="ECO:0007669"/>
    <property type="project" value="UniProtKB-KW"/>
</dbReference>
<comment type="catalytic activity">
    <reaction evidence="1">
        <text>Broad endopeptidase specificity. Cleaves Glu-Val-Asn-Leu-|-Asp-Ala-Glu-Phe in the Swedish variant of Alzheimer's amyloid precursor protein.</text>
        <dbReference type="EC" id="3.4.23.46"/>
    </reaction>
</comment>
<dbReference type="GO" id="GO:0005783">
    <property type="term" value="C:endoplasmic reticulum"/>
    <property type="evidence" value="ECO:0007669"/>
    <property type="project" value="UniProtKB-SubCell"/>
</dbReference>
<dbReference type="GO" id="GO:0005769">
    <property type="term" value="C:early endosome"/>
    <property type="evidence" value="ECO:0007669"/>
    <property type="project" value="UniProtKB-SubCell"/>
</dbReference>
<evidence type="ECO:0000256" key="5">
    <source>
        <dbReference type="ARBA" id="ARBA00004241"/>
    </source>
</evidence>
<dbReference type="GO" id="GO:0030425">
    <property type="term" value="C:dendrite"/>
    <property type="evidence" value="ECO:0007669"/>
    <property type="project" value="UniProtKB-SubCell"/>
</dbReference>
<keyword evidence="29" id="KW-0007">Acetylation</keyword>
<organism evidence="48 49">
    <name type="scientific">Rhinopithecus bieti</name>
    <name type="common">Black snub-nosed monkey</name>
    <name type="synonym">Pygathrix bieti</name>
    <dbReference type="NCBI Taxonomy" id="61621"/>
    <lineage>
        <taxon>Eukaryota</taxon>
        <taxon>Metazoa</taxon>
        <taxon>Chordata</taxon>
        <taxon>Craniata</taxon>
        <taxon>Vertebrata</taxon>
        <taxon>Euteleostomi</taxon>
        <taxon>Mammalia</taxon>
        <taxon>Eutheria</taxon>
        <taxon>Euarchontoglires</taxon>
        <taxon>Primates</taxon>
        <taxon>Haplorrhini</taxon>
        <taxon>Catarrhini</taxon>
        <taxon>Cercopithecidae</taxon>
        <taxon>Colobinae</taxon>
        <taxon>Rhinopithecus</taxon>
    </lineage>
</organism>
<dbReference type="Ensembl" id="ENSRBIT00000040280.1">
    <property type="protein sequence ID" value="ENSRBIP00000016432.1"/>
    <property type="gene ID" value="ENSRBIG00000032215.1"/>
</dbReference>
<evidence type="ECO:0000256" key="32">
    <source>
        <dbReference type="ARBA" id="ARBA00023139"/>
    </source>
</evidence>
<keyword evidence="49" id="KW-1185">Reference proteome</keyword>
<dbReference type="InterPro" id="IPR033121">
    <property type="entry name" value="PEPTIDASE_A1"/>
</dbReference>
<dbReference type="GO" id="GO:0005886">
    <property type="term" value="C:plasma membrane"/>
    <property type="evidence" value="ECO:0007669"/>
    <property type="project" value="UniProtKB-SubCell"/>
</dbReference>
<keyword evidence="36" id="KW-0458">Lysosome</keyword>
<dbReference type="PRINTS" id="PR01815">
    <property type="entry name" value="BACEFAMILY"/>
</dbReference>
<reference evidence="48 49" key="1">
    <citation type="submission" date="2016-06" db="EMBL/GenBank/DDBJ databases">
        <title>Genome of Rhinopithecus bieti.</title>
        <authorList>
            <person name="Wu"/>
            <person name="C.-I. and Zhang"/>
            <person name="Y."/>
        </authorList>
    </citation>
    <scope>NUCLEOTIDE SEQUENCE</scope>
</reference>
<keyword evidence="24" id="KW-0967">Endosome</keyword>
<evidence type="ECO:0000313" key="49">
    <source>
        <dbReference type="Proteomes" id="UP000233180"/>
    </source>
</evidence>
<evidence type="ECO:0000256" key="34">
    <source>
        <dbReference type="ARBA" id="ARBA00023157"/>
    </source>
</evidence>
<evidence type="ECO:0000256" key="36">
    <source>
        <dbReference type="ARBA" id="ARBA00023228"/>
    </source>
</evidence>
<keyword evidence="33" id="KW-0865">Zymogen</keyword>
<dbReference type="Proteomes" id="UP000233180">
    <property type="component" value="Unassembled WGS sequence"/>
</dbReference>
<evidence type="ECO:0000256" key="45">
    <source>
        <dbReference type="SAM" id="Phobius"/>
    </source>
</evidence>
<keyword evidence="23 44" id="KW-0064">Aspartyl protease</keyword>
<comment type="similarity">
    <text evidence="14 44">Belongs to the peptidase A1 family.</text>
</comment>
<evidence type="ECO:0000256" key="39">
    <source>
        <dbReference type="ARBA" id="ARBA00023329"/>
    </source>
</evidence>
<evidence type="ECO:0000256" key="35">
    <source>
        <dbReference type="ARBA" id="ARBA00023180"/>
    </source>
</evidence>
<evidence type="ECO:0000256" key="37">
    <source>
        <dbReference type="ARBA" id="ARBA00023273"/>
    </source>
</evidence>
<dbReference type="GeneTree" id="ENSGT00940000157786"/>
<evidence type="ECO:0000256" key="12">
    <source>
        <dbReference type="ARBA" id="ARBA00004601"/>
    </source>
</evidence>
<dbReference type="PANTHER" id="PTHR47965">
    <property type="entry name" value="ASPARTYL PROTEASE-RELATED"/>
    <property type="match status" value="1"/>
</dbReference>
<keyword evidence="18" id="KW-1017">Isopeptide bond</keyword>
<evidence type="ECO:0000259" key="47">
    <source>
        <dbReference type="PROSITE" id="PS51767"/>
    </source>
</evidence>
<dbReference type="EC" id="3.4.23.46" evidence="15"/>
<evidence type="ECO:0000256" key="31">
    <source>
        <dbReference type="ARBA" id="ARBA00023136"/>
    </source>
</evidence>
<keyword evidence="30" id="KW-0333">Golgi apparatus</keyword>
<evidence type="ECO:0000256" key="25">
    <source>
        <dbReference type="ARBA" id="ARBA00022801"/>
    </source>
</evidence>
<evidence type="ECO:0000256" key="27">
    <source>
        <dbReference type="ARBA" id="ARBA00022843"/>
    </source>
</evidence>
<keyword evidence="27" id="KW-0832">Ubl conjugation</keyword>
<dbReference type="GO" id="GO:0005764">
    <property type="term" value="C:lysosome"/>
    <property type="evidence" value="ECO:0007669"/>
    <property type="project" value="UniProtKB-SubCell"/>
</dbReference>
<evidence type="ECO:0000256" key="42">
    <source>
        <dbReference type="ARBA" id="ARBA00032613"/>
    </source>
</evidence>
<feature type="signal peptide" evidence="46">
    <location>
        <begin position="1"/>
        <end position="21"/>
    </location>
</feature>
<keyword evidence="38" id="KW-0449">Lipoprotein</keyword>
<dbReference type="FunFam" id="2.40.70.10:FF:000003">
    <property type="entry name" value="Beta-secretase 1"/>
    <property type="match status" value="1"/>
</dbReference>
<keyword evidence="35" id="KW-0325">Glycoprotein</keyword>
<reference evidence="48" key="2">
    <citation type="submission" date="2025-08" db="UniProtKB">
        <authorList>
            <consortium name="Ensembl"/>
        </authorList>
    </citation>
    <scope>IDENTIFICATION</scope>
</reference>
<evidence type="ECO:0000256" key="16">
    <source>
        <dbReference type="ARBA" id="ARBA00017314"/>
    </source>
</evidence>
<dbReference type="GO" id="GO:0005770">
    <property type="term" value="C:late endosome"/>
    <property type="evidence" value="ECO:0007669"/>
    <property type="project" value="UniProtKB-SubCell"/>
</dbReference>
<feature type="chain" id="PRO_5014348966" description="Beta-secretase 1" evidence="46">
    <location>
        <begin position="22"/>
        <end position="444"/>
    </location>
</feature>
<evidence type="ECO:0000256" key="8">
    <source>
        <dbReference type="ARBA" id="ARBA00004285"/>
    </source>
</evidence>
<evidence type="ECO:0000256" key="18">
    <source>
        <dbReference type="ARBA" id="ARBA00022499"/>
    </source>
</evidence>
<evidence type="ECO:0000256" key="23">
    <source>
        <dbReference type="ARBA" id="ARBA00022750"/>
    </source>
</evidence>
<evidence type="ECO:0000256" key="21">
    <source>
        <dbReference type="ARBA" id="ARBA00022692"/>
    </source>
</evidence>
<keyword evidence="21 45" id="KW-0812">Transmembrane</keyword>
<dbReference type="InterPro" id="IPR009119">
    <property type="entry name" value="BACE"/>
</dbReference>
<dbReference type="InterPro" id="IPR001969">
    <property type="entry name" value="Aspartic_peptidase_AS"/>
</dbReference>